<organism evidence="1 2">
    <name type="scientific">Catharanthus roseus</name>
    <name type="common">Madagascar periwinkle</name>
    <name type="synonym">Vinca rosea</name>
    <dbReference type="NCBI Taxonomy" id="4058"/>
    <lineage>
        <taxon>Eukaryota</taxon>
        <taxon>Viridiplantae</taxon>
        <taxon>Streptophyta</taxon>
        <taxon>Embryophyta</taxon>
        <taxon>Tracheophyta</taxon>
        <taxon>Spermatophyta</taxon>
        <taxon>Magnoliopsida</taxon>
        <taxon>eudicotyledons</taxon>
        <taxon>Gunneridae</taxon>
        <taxon>Pentapetalae</taxon>
        <taxon>asterids</taxon>
        <taxon>lamiids</taxon>
        <taxon>Gentianales</taxon>
        <taxon>Apocynaceae</taxon>
        <taxon>Rauvolfioideae</taxon>
        <taxon>Vinceae</taxon>
        <taxon>Catharanthinae</taxon>
        <taxon>Catharanthus</taxon>
    </lineage>
</organism>
<protein>
    <submittedName>
        <fullName evidence="1">Uncharacterized protein</fullName>
    </submittedName>
</protein>
<evidence type="ECO:0000313" key="1">
    <source>
        <dbReference type="EMBL" id="KAI5657826.1"/>
    </source>
</evidence>
<keyword evidence="2" id="KW-1185">Reference proteome</keyword>
<dbReference type="Proteomes" id="UP001060085">
    <property type="component" value="Linkage Group LG06"/>
</dbReference>
<dbReference type="EMBL" id="CM044706">
    <property type="protein sequence ID" value="KAI5657826.1"/>
    <property type="molecule type" value="Genomic_DNA"/>
</dbReference>
<gene>
    <name evidence="1" type="ORF">M9H77_26619</name>
</gene>
<evidence type="ECO:0000313" key="2">
    <source>
        <dbReference type="Proteomes" id="UP001060085"/>
    </source>
</evidence>
<proteinExistence type="predicted"/>
<reference evidence="2" key="1">
    <citation type="journal article" date="2023" name="Nat. Plants">
        <title>Single-cell RNA sequencing provides a high-resolution roadmap for understanding the multicellular compartmentation of specialized metabolism.</title>
        <authorList>
            <person name="Sun S."/>
            <person name="Shen X."/>
            <person name="Li Y."/>
            <person name="Li Y."/>
            <person name="Wang S."/>
            <person name="Li R."/>
            <person name="Zhang H."/>
            <person name="Shen G."/>
            <person name="Guo B."/>
            <person name="Wei J."/>
            <person name="Xu J."/>
            <person name="St-Pierre B."/>
            <person name="Chen S."/>
            <person name="Sun C."/>
        </authorList>
    </citation>
    <scope>NUCLEOTIDE SEQUENCE [LARGE SCALE GENOMIC DNA]</scope>
</reference>
<accession>A0ACC0AE83</accession>
<comment type="caution">
    <text evidence="1">The sequence shown here is derived from an EMBL/GenBank/DDBJ whole genome shotgun (WGS) entry which is preliminary data.</text>
</comment>
<name>A0ACC0AE83_CATRO</name>
<sequence length="124" mass="14003">MPISTPSSSSSVVGTLSRPAPLSSARPSCHLCKVLLPLAFLSYQPLTGFRSISEILKEHFVEAHASFGKILDRIKNMWYTEFGKRYRWDLLHERAIKLQGLDVRGTSGWVAVRIDDYCTVYESL</sequence>